<gene>
    <name evidence="1" type="ORF">SVUK_LOCUS5191</name>
</gene>
<dbReference type="Proteomes" id="UP000270094">
    <property type="component" value="Unassembled WGS sequence"/>
</dbReference>
<protein>
    <submittedName>
        <fullName evidence="1">Uncharacterized protein</fullName>
    </submittedName>
</protein>
<reference evidence="1 2" key="1">
    <citation type="submission" date="2018-11" db="EMBL/GenBank/DDBJ databases">
        <authorList>
            <consortium name="Pathogen Informatics"/>
        </authorList>
    </citation>
    <scope>NUCLEOTIDE SEQUENCE [LARGE SCALE GENOMIC DNA]</scope>
</reference>
<name>A0A3P7IQW4_STRVU</name>
<evidence type="ECO:0000313" key="2">
    <source>
        <dbReference type="Proteomes" id="UP000270094"/>
    </source>
</evidence>
<dbReference type="AlphaFoldDB" id="A0A3P7IQW4"/>
<keyword evidence="2" id="KW-1185">Reference proteome</keyword>
<organism evidence="1 2">
    <name type="scientific">Strongylus vulgaris</name>
    <name type="common">Blood worm</name>
    <dbReference type="NCBI Taxonomy" id="40348"/>
    <lineage>
        <taxon>Eukaryota</taxon>
        <taxon>Metazoa</taxon>
        <taxon>Ecdysozoa</taxon>
        <taxon>Nematoda</taxon>
        <taxon>Chromadorea</taxon>
        <taxon>Rhabditida</taxon>
        <taxon>Rhabditina</taxon>
        <taxon>Rhabditomorpha</taxon>
        <taxon>Strongyloidea</taxon>
        <taxon>Strongylidae</taxon>
        <taxon>Strongylus</taxon>
    </lineage>
</organism>
<accession>A0A3P7IQW4</accession>
<evidence type="ECO:0000313" key="1">
    <source>
        <dbReference type="EMBL" id="VDM70193.1"/>
    </source>
</evidence>
<dbReference type="EMBL" id="UYYB01015046">
    <property type="protein sequence ID" value="VDM70193.1"/>
    <property type="molecule type" value="Genomic_DNA"/>
</dbReference>
<sequence length="110" mass="12718">MLVSIILTSEMLLVKQGTCRYSCPHKAIEFVVRKQKPKVVLEEAQQRKSLDEHEHTLFIHRHPDAHGRLASWIQLNARSYLPIRHPQTTLDVHVSAGLYQIVDLVREGFL</sequence>
<proteinExistence type="predicted"/>
<dbReference type="OrthoDB" id="5975154at2759"/>